<accession>A0ABU3CJU3</accession>
<protein>
    <submittedName>
        <fullName evidence="1">Glycosyltransferase family 4 protein</fullName>
    </submittedName>
</protein>
<comment type="caution">
    <text evidence="1">The sequence shown here is derived from an EMBL/GenBank/DDBJ whole genome shotgun (WGS) entry which is preliminary data.</text>
</comment>
<name>A0ABU3CJU3_9FLAO</name>
<dbReference type="Gene3D" id="3.40.50.2000">
    <property type="entry name" value="Glycogen Phosphorylase B"/>
    <property type="match status" value="2"/>
</dbReference>
<organism evidence="1 2">
    <name type="scientific">Autumnicola lenta</name>
    <dbReference type="NCBI Taxonomy" id="3075593"/>
    <lineage>
        <taxon>Bacteria</taxon>
        <taxon>Pseudomonadati</taxon>
        <taxon>Bacteroidota</taxon>
        <taxon>Flavobacteriia</taxon>
        <taxon>Flavobacteriales</taxon>
        <taxon>Flavobacteriaceae</taxon>
        <taxon>Autumnicola</taxon>
    </lineage>
</organism>
<gene>
    <name evidence="1" type="ORF">RM545_07970</name>
</gene>
<dbReference type="SUPFAM" id="SSF53756">
    <property type="entry name" value="UDP-Glycosyltransferase/glycogen phosphorylase"/>
    <property type="match status" value="1"/>
</dbReference>
<dbReference type="EMBL" id="JAVRHO010000009">
    <property type="protein sequence ID" value="MDT0646623.1"/>
    <property type="molecule type" value="Genomic_DNA"/>
</dbReference>
<dbReference type="RefSeq" id="WP_311494791.1">
    <property type="nucleotide sequence ID" value="NZ_JAVRHO010000009.1"/>
</dbReference>
<evidence type="ECO:0000313" key="2">
    <source>
        <dbReference type="Proteomes" id="UP001245285"/>
    </source>
</evidence>
<dbReference type="Proteomes" id="UP001245285">
    <property type="component" value="Unassembled WGS sequence"/>
</dbReference>
<proteinExistence type="predicted"/>
<evidence type="ECO:0000313" key="1">
    <source>
        <dbReference type="EMBL" id="MDT0646623.1"/>
    </source>
</evidence>
<keyword evidence="2" id="KW-1185">Reference proteome</keyword>
<reference evidence="1 2" key="1">
    <citation type="submission" date="2023-09" db="EMBL/GenBank/DDBJ databases">
        <authorList>
            <person name="Rey-Velasco X."/>
        </authorList>
    </citation>
    <scope>NUCLEOTIDE SEQUENCE [LARGE SCALE GENOMIC DNA]</scope>
    <source>
        <strain evidence="1 2">F260</strain>
    </source>
</reference>
<sequence length="428" mass="49429">MEKVLIITYYWPPAGGPGVQRWLKFVKYLRDFEIEPVVYVPENPTYPLIDKSLVSEIPKNIQVVQQKILEPYSVASIFSKKDTETISSGIIAKEGKQNFLQKMMLYIRGNFFIPDARKFWIKPSVNFLKNLLEEQQIKTIITTGPPHSLHLIGLQLKNELNIKWYADFRDPWTQIGYHDKLRLSKSSQQKHINLEKEVLNSADHIITTSFTTKKEFQNKTSKPVSVITNGFDEEPAENNIQLDKKFTFSHIGSLLSGRNPENLWNCLGELVLEEKSFADDFILNLVGAVSEEVLDSIKAAGLKDHLSLHKYVPHAEAIALQRRSQVLLLIEIDSQETKGIIPGKVFEYLAAKRPILALGPAEWDICQFLEETLAGTFFKYSEEEKLKYHILKLYRKFKEERLEIDSRNIENYHRKALTRNLANLLKQK</sequence>
<dbReference type="CDD" id="cd03794">
    <property type="entry name" value="GT4_WbuB-like"/>
    <property type="match status" value="1"/>
</dbReference>